<dbReference type="HOGENOM" id="CLU_3201994_0_0_3"/>
<name>A0A0F6U516_MICAE</name>
<dbReference type="EMBL" id="CP011304">
    <property type="protein sequence ID" value="AKE64602.1"/>
    <property type="molecule type" value="Genomic_DNA"/>
</dbReference>
<organism evidence="1 2">
    <name type="scientific">Microcystis aeruginosa NIES-2549</name>
    <dbReference type="NCBI Taxonomy" id="1641812"/>
    <lineage>
        <taxon>Bacteria</taxon>
        <taxon>Bacillati</taxon>
        <taxon>Cyanobacteriota</taxon>
        <taxon>Cyanophyceae</taxon>
        <taxon>Oscillatoriophycideae</taxon>
        <taxon>Chroococcales</taxon>
        <taxon>Microcystaceae</taxon>
        <taxon>Microcystis</taxon>
    </lineage>
</organism>
<proteinExistence type="predicted"/>
<protein>
    <submittedName>
        <fullName evidence="1">Uncharacterized protein</fullName>
    </submittedName>
</protein>
<reference evidence="1 2" key="1">
    <citation type="journal article" date="2015" name="Genome Announc.">
        <title>Complete Genome Sequence of Microcystis aeruginosa NIES-2549, a Bloom-Forming Cyanobacterium from Lake Kasumigaura, Japan.</title>
        <authorList>
            <person name="Yamaguchi H."/>
            <person name="Suzuki S."/>
            <person name="Tanabe Y."/>
            <person name="Osana Y."/>
            <person name="Shimura Y."/>
            <person name="Ishida K."/>
            <person name="Kawachi M."/>
        </authorList>
    </citation>
    <scope>NUCLEOTIDE SEQUENCE [LARGE SCALE GENOMIC DNA]</scope>
    <source>
        <strain evidence="1 2">NIES-2549</strain>
    </source>
</reference>
<gene>
    <name evidence="1" type="ORF">MYAER_2254</name>
</gene>
<accession>A0A0F6U516</accession>
<evidence type="ECO:0000313" key="2">
    <source>
        <dbReference type="Proteomes" id="UP000034103"/>
    </source>
</evidence>
<dbReference type="AlphaFoldDB" id="A0A0F6U516"/>
<evidence type="ECO:0000313" key="1">
    <source>
        <dbReference type="EMBL" id="AKE64602.1"/>
    </source>
</evidence>
<dbReference type="Proteomes" id="UP000034103">
    <property type="component" value="Chromosome"/>
</dbReference>
<sequence length="45" mass="4945">MVPLINSEGGIGMEGTGSGCSRREEELGFLFMSNRGFSFTIPRLY</sequence>